<protein>
    <recommendedName>
        <fullName evidence="3">DNA-binding protein</fullName>
    </recommendedName>
</protein>
<keyword evidence="2" id="KW-1185">Reference proteome</keyword>
<dbReference type="KEGG" id="tuz:TUZN_1440"/>
<dbReference type="RefSeq" id="WP_013680248.1">
    <property type="nucleotide sequence ID" value="NC_015315.1"/>
</dbReference>
<evidence type="ECO:0008006" key="3">
    <source>
        <dbReference type="Google" id="ProtNLM"/>
    </source>
</evidence>
<organism evidence="1 2">
    <name type="scientific">Thermoproteus uzoniensis (strain 768-20)</name>
    <dbReference type="NCBI Taxonomy" id="999630"/>
    <lineage>
        <taxon>Archaea</taxon>
        <taxon>Thermoproteota</taxon>
        <taxon>Thermoprotei</taxon>
        <taxon>Thermoproteales</taxon>
        <taxon>Thermoproteaceae</taxon>
        <taxon>Thermoproteus</taxon>
    </lineage>
</organism>
<proteinExistence type="predicted"/>
<evidence type="ECO:0000313" key="2">
    <source>
        <dbReference type="Proteomes" id="UP000008138"/>
    </source>
</evidence>
<dbReference type="Proteomes" id="UP000008138">
    <property type="component" value="Chromosome"/>
</dbReference>
<reference evidence="1 2" key="1">
    <citation type="journal article" date="2011" name="J. Bacteriol.">
        <title>Complete genome sequence of the thermoacidophilic crenarchaeon Thermoproteus uzoniensis 768-20.</title>
        <authorList>
            <person name="Mardanov A.V."/>
            <person name="Gumerov V.M."/>
            <person name="Beletsky A.V."/>
            <person name="Prokofeva M.I."/>
            <person name="Bonch-Osmolovskaya E.A."/>
            <person name="Ravin N.V."/>
            <person name="Skryabin K.G."/>
        </authorList>
    </citation>
    <scope>NUCLEOTIDE SEQUENCE [LARGE SCALE GENOMIC DNA]</scope>
    <source>
        <strain evidence="1 2">768-20</strain>
    </source>
</reference>
<accession>F2L1Q7</accession>
<dbReference type="STRING" id="999630.TUZN_1440"/>
<dbReference type="OrthoDB" id="24177at2157"/>
<dbReference type="GeneID" id="10360966"/>
<gene>
    <name evidence="1" type="ordered locus">TUZN_1440</name>
</gene>
<dbReference type="eggNOG" id="arCOG03746">
    <property type="taxonomic scope" value="Archaea"/>
</dbReference>
<sequence>MRPFNITDFREVTKTVALGLYKIVSEARGNCVSFTPRRVLEFAGIDTTAPIALTLVKHVLEGLTAKGLVTRDDSRSKIRYIICRDRSPLWIPLKNGEVDNVTDLIYRSVE</sequence>
<evidence type="ECO:0000313" key="1">
    <source>
        <dbReference type="EMBL" id="AEA12913.1"/>
    </source>
</evidence>
<dbReference type="AlphaFoldDB" id="F2L1Q7"/>
<reference key="2">
    <citation type="submission" date="2011-03" db="EMBL/GenBank/DDBJ databases">
        <title>Complete genome sequence of the thermoacidophilic crenarchaeon Thermoproteus uzoniensis 768-20.</title>
        <authorList>
            <person name="Mardanov A.V."/>
            <person name="Gumerov V.M."/>
            <person name="Beletsky A.V."/>
            <person name="Prokofeva M.I."/>
            <person name="Bonch-Osmolovskaya E.A."/>
            <person name="Ravin N.V."/>
            <person name="Skryabin K.G."/>
        </authorList>
    </citation>
    <scope>NUCLEOTIDE SEQUENCE</scope>
    <source>
        <strain>768-20</strain>
    </source>
</reference>
<dbReference type="EMBL" id="CP002590">
    <property type="protein sequence ID" value="AEA12913.1"/>
    <property type="molecule type" value="Genomic_DNA"/>
</dbReference>
<dbReference type="HOGENOM" id="CLU_153001_0_0_2"/>
<name>F2L1Q7_THEU7</name>